<dbReference type="PANTHER" id="PTHR43811:SF19">
    <property type="entry name" value="39 KDA FK506-BINDING NUCLEAR PROTEIN"/>
    <property type="match status" value="1"/>
</dbReference>
<dbReference type="PROSITE" id="PS51257">
    <property type="entry name" value="PROKAR_LIPOPROTEIN"/>
    <property type="match status" value="1"/>
</dbReference>
<keyword evidence="9" id="KW-1185">Reference proteome</keyword>
<dbReference type="InterPro" id="IPR000774">
    <property type="entry name" value="PPIase_FKBP_N"/>
</dbReference>
<dbReference type="HOGENOM" id="CLU_047811_0_0_10"/>
<dbReference type="PANTHER" id="PTHR43811">
    <property type="entry name" value="FKBP-TYPE PEPTIDYL-PROLYL CIS-TRANS ISOMERASE FKPA"/>
    <property type="match status" value="1"/>
</dbReference>
<dbReference type="STRING" id="760192.Halhy_0348"/>
<keyword evidence="4 5" id="KW-0413">Isomerase</keyword>
<dbReference type="EMBL" id="CP002691">
    <property type="protein sequence ID" value="AEE48260.1"/>
    <property type="molecule type" value="Genomic_DNA"/>
</dbReference>
<evidence type="ECO:0000313" key="8">
    <source>
        <dbReference type="EMBL" id="AEE48260.1"/>
    </source>
</evidence>
<dbReference type="GO" id="GO:0006457">
    <property type="term" value="P:protein folding"/>
    <property type="evidence" value="ECO:0007669"/>
    <property type="project" value="InterPro"/>
</dbReference>
<evidence type="ECO:0000313" key="9">
    <source>
        <dbReference type="Proteomes" id="UP000008461"/>
    </source>
</evidence>
<organism evidence="8 9">
    <name type="scientific">Haliscomenobacter hydrossis (strain ATCC 27775 / DSM 1100 / LMG 10767 / O)</name>
    <dbReference type="NCBI Taxonomy" id="760192"/>
    <lineage>
        <taxon>Bacteria</taxon>
        <taxon>Pseudomonadati</taxon>
        <taxon>Bacteroidota</taxon>
        <taxon>Saprospiria</taxon>
        <taxon>Saprospirales</taxon>
        <taxon>Haliscomenobacteraceae</taxon>
        <taxon>Haliscomenobacter</taxon>
    </lineage>
</organism>
<dbReference type="InterPro" id="IPR001179">
    <property type="entry name" value="PPIase_FKBP_dom"/>
</dbReference>
<dbReference type="eggNOG" id="COG0545">
    <property type="taxonomic scope" value="Bacteria"/>
</dbReference>
<evidence type="ECO:0000256" key="5">
    <source>
        <dbReference type="PROSITE-ProRule" id="PRU00277"/>
    </source>
</evidence>
<reference evidence="8 9" key="1">
    <citation type="journal article" date="2011" name="Stand. Genomic Sci.">
        <title>Complete genome sequence of Haliscomenobacter hydrossis type strain (O).</title>
        <authorList>
            <consortium name="US DOE Joint Genome Institute (JGI-PGF)"/>
            <person name="Daligault H."/>
            <person name="Lapidus A."/>
            <person name="Zeytun A."/>
            <person name="Nolan M."/>
            <person name="Lucas S."/>
            <person name="Del Rio T.G."/>
            <person name="Tice H."/>
            <person name="Cheng J.F."/>
            <person name="Tapia R."/>
            <person name="Han C."/>
            <person name="Goodwin L."/>
            <person name="Pitluck S."/>
            <person name="Liolios K."/>
            <person name="Pagani I."/>
            <person name="Ivanova N."/>
            <person name="Huntemann M."/>
            <person name="Mavromatis K."/>
            <person name="Mikhailova N."/>
            <person name="Pati A."/>
            <person name="Chen A."/>
            <person name="Palaniappan K."/>
            <person name="Land M."/>
            <person name="Hauser L."/>
            <person name="Brambilla E.M."/>
            <person name="Rohde M."/>
            <person name="Verbarg S."/>
            <person name="Goker M."/>
            <person name="Bristow J."/>
            <person name="Eisen J.A."/>
            <person name="Markowitz V."/>
            <person name="Hugenholtz P."/>
            <person name="Kyrpides N.C."/>
            <person name="Klenk H.P."/>
            <person name="Woyke T."/>
        </authorList>
    </citation>
    <scope>NUCLEOTIDE SEQUENCE [LARGE SCALE GENOMIC DNA]</scope>
    <source>
        <strain evidence="9">ATCC 27775 / DSM 1100 / LMG 10767 / O</strain>
    </source>
</reference>
<comment type="similarity">
    <text evidence="2 6">Belongs to the FKBP-type PPIase family.</text>
</comment>
<dbReference type="SUPFAM" id="SSF54534">
    <property type="entry name" value="FKBP-like"/>
    <property type="match status" value="1"/>
</dbReference>
<evidence type="ECO:0000256" key="4">
    <source>
        <dbReference type="ARBA" id="ARBA00023235"/>
    </source>
</evidence>
<evidence type="ECO:0000256" key="1">
    <source>
        <dbReference type="ARBA" id="ARBA00000971"/>
    </source>
</evidence>
<comment type="catalytic activity">
    <reaction evidence="1 5 6">
        <text>[protein]-peptidylproline (omega=180) = [protein]-peptidylproline (omega=0)</text>
        <dbReference type="Rhea" id="RHEA:16237"/>
        <dbReference type="Rhea" id="RHEA-COMP:10747"/>
        <dbReference type="Rhea" id="RHEA-COMP:10748"/>
        <dbReference type="ChEBI" id="CHEBI:83833"/>
        <dbReference type="ChEBI" id="CHEBI:83834"/>
        <dbReference type="EC" id="5.2.1.8"/>
    </reaction>
</comment>
<reference key="2">
    <citation type="submission" date="2011-04" db="EMBL/GenBank/DDBJ databases">
        <title>Complete sequence of chromosome of Haliscomenobacter hydrossis DSM 1100.</title>
        <authorList>
            <consortium name="US DOE Joint Genome Institute (JGI-PGF)"/>
            <person name="Lucas S."/>
            <person name="Han J."/>
            <person name="Lapidus A."/>
            <person name="Bruce D."/>
            <person name="Goodwin L."/>
            <person name="Pitluck S."/>
            <person name="Peters L."/>
            <person name="Kyrpides N."/>
            <person name="Mavromatis K."/>
            <person name="Ivanova N."/>
            <person name="Ovchinnikova G."/>
            <person name="Pagani I."/>
            <person name="Daligault H."/>
            <person name="Detter J.C."/>
            <person name="Han C."/>
            <person name="Land M."/>
            <person name="Hauser L."/>
            <person name="Markowitz V."/>
            <person name="Cheng J.-F."/>
            <person name="Hugenholtz P."/>
            <person name="Woyke T."/>
            <person name="Wu D."/>
            <person name="Verbarg S."/>
            <person name="Frueling A."/>
            <person name="Brambilla E."/>
            <person name="Klenk H.-P."/>
            <person name="Eisen J.A."/>
        </authorList>
    </citation>
    <scope>NUCLEOTIDE SEQUENCE</scope>
    <source>
        <strain>DSM 1100</strain>
    </source>
</reference>
<accession>F4KX32</accession>
<name>F4KX32_HALH1</name>
<keyword evidence="3 5" id="KW-0697">Rotamase</keyword>
<dbReference type="Pfam" id="PF00254">
    <property type="entry name" value="FKBP_C"/>
    <property type="match status" value="1"/>
</dbReference>
<dbReference type="GO" id="GO:0003755">
    <property type="term" value="F:peptidyl-prolyl cis-trans isomerase activity"/>
    <property type="evidence" value="ECO:0007669"/>
    <property type="project" value="UniProtKB-UniRule"/>
</dbReference>
<proteinExistence type="inferred from homology"/>
<gene>
    <name evidence="8" type="ordered locus">Halhy_0348</name>
</gene>
<evidence type="ECO:0000256" key="2">
    <source>
        <dbReference type="ARBA" id="ARBA00006577"/>
    </source>
</evidence>
<dbReference type="Gene3D" id="3.10.50.40">
    <property type="match status" value="1"/>
</dbReference>
<dbReference type="Proteomes" id="UP000008461">
    <property type="component" value="Chromosome"/>
</dbReference>
<dbReference type="Pfam" id="PF01346">
    <property type="entry name" value="FKBP_N"/>
    <property type="match status" value="1"/>
</dbReference>
<dbReference type="KEGG" id="hhy:Halhy_0348"/>
<evidence type="ECO:0000256" key="3">
    <source>
        <dbReference type="ARBA" id="ARBA00023110"/>
    </source>
</evidence>
<evidence type="ECO:0000259" key="7">
    <source>
        <dbReference type="PROSITE" id="PS50059"/>
    </source>
</evidence>
<evidence type="ECO:0000256" key="6">
    <source>
        <dbReference type="RuleBase" id="RU003915"/>
    </source>
</evidence>
<dbReference type="InterPro" id="IPR046357">
    <property type="entry name" value="PPIase_dom_sf"/>
</dbReference>
<dbReference type="EC" id="5.2.1.8" evidence="6"/>
<feature type="domain" description="PPIase FKBP-type" evidence="7">
    <location>
        <begin position="206"/>
        <end position="289"/>
    </location>
</feature>
<dbReference type="PROSITE" id="PS50059">
    <property type="entry name" value="FKBP_PPIASE"/>
    <property type="match status" value="1"/>
</dbReference>
<dbReference type="AlphaFoldDB" id="F4KX32"/>
<sequence length="307" mass="34222">MRILSCLLLAVLILAGCKKEQKLPSGYKYVVHTKSSGKGLKAGDFAYYRFQLRNGDSVVASNFQLIQVPDSATLKQQPQNPIFEALLRMKEKDSLTIFVPLDTLKEEQKPDGFKGAKLMYYDMVVKDVLTTDEMQKIFTDFQKNAEAKTTKRSPEQMKSELARAKAFTEKTAKEYLAGTLKGIKTTASGLKYLVHDPGTGSVFKNDDIVYLDYYGALTNGTMFDNSFERETDFSFPLGRQPLIPGWMEGLQLVKKGMKITFFIPAELGYGPQGSPPKIPANAELVFYIEGHDSFTPSPYVLAGQPGM</sequence>
<dbReference type="RefSeq" id="WP_013762824.1">
    <property type="nucleotide sequence ID" value="NC_015510.1"/>
</dbReference>
<protein>
    <recommendedName>
        <fullName evidence="6">Peptidyl-prolyl cis-trans isomerase</fullName>
        <ecNumber evidence="6">5.2.1.8</ecNumber>
    </recommendedName>
</protein>